<feature type="compositionally biased region" description="Basic and acidic residues" evidence="2">
    <location>
        <begin position="643"/>
        <end position="652"/>
    </location>
</feature>
<feature type="compositionally biased region" description="Low complexity" evidence="2">
    <location>
        <begin position="211"/>
        <end position="234"/>
    </location>
</feature>
<evidence type="ECO:0000313" key="4">
    <source>
        <dbReference type="Proteomes" id="UP001310594"/>
    </source>
</evidence>
<comment type="caution">
    <text evidence="3">The sequence shown here is derived from an EMBL/GenBank/DDBJ whole genome shotgun (WGS) entry which is preliminary data.</text>
</comment>
<feature type="region of interest" description="Disordered" evidence="2">
    <location>
        <begin position="1"/>
        <end position="239"/>
    </location>
</feature>
<feature type="compositionally biased region" description="Polar residues" evidence="2">
    <location>
        <begin position="131"/>
        <end position="156"/>
    </location>
</feature>
<dbReference type="AlphaFoldDB" id="A0AAN7VLQ0"/>
<evidence type="ECO:0000313" key="3">
    <source>
        <dbReference type="EMBL" id="KAK5692042.1"/>
    </source>
</evidence>
<keyword evidence="1" id="KW-0175">Coiled coil</keyword>
<protein>
    <submittedName>
        <fullName evidence="3">Uncharacterized protein</fullName>
    </submittedName>
</protein>
<evidence type="ECO:0000256" key="2">
    <source>
        <dbReference type="SAM" id="MobiDB-lite"/>
    </source>
</evidence>
<dbReference type="Proteomes" id="UP001310594">
    <property type="component" value="Unassembled WGS sequence"/>
</dbReference>
<accession>A0AAN7VLQ0</accession>
<feature type="compositionally biased region" description="Polar residues" evidence="2">
    <location>
        <begin position="480"/>
        <end position="496"/>
    </location>
</feature>
<feature type="region of interest" description="Disordered" evidence="2">
    <location>
        <begin position="611"/>
        <end position="754"/>
    </location>
</feature>
<feature type="compositionally biased region" description="Low complexity" evidence="2">
    <location>
        <begin position="17"/>
        <end position="29"/>
    </location>
</feature>
<dbReference type="EMBL" id="JAVRQU010000020">
    <property type="protein sequence ID" value="KAK5692042.1"/>
    <property type="molecule type" value="Genomic_DNA"/>
</dbReference>
<feature type="compositionally biased region" description="Gly residues" evidence="2">
    <location>
        <begin position="103"/>
        <end position="113"/>
    </location>
</feature>
<feature type="compositionally biased region" description="Polar residues" evidence="2">
    <location>
        <begin position="690"/>
        <end position="701"/>
    </location>
</feature>
<feature type="compositionally biased region" description="Basic and acidic residues" evidence="2">
    <location>
        <begin position="32"/>
        <end position="71"/>
    </location>
</feature>
<feature type="region of interest" description="Disordered" evidence="2">
    <location>
        <begin position="557"/>
        <end position="586"/>
    </location>
</feature>
<feature type="region of interest" description="Disordered" evidence="2">
    <location>
        <begin position="419"/>
        <end position="514"/>
    </location>
</feature>
<proteinExistence type="predicted"/>
<feature type="compositionally biased region" description="Gly residues" evidence="2">
    <location>
        <begin position="1"/>
        <end position="16"/>
    </location>
</feature>
<feature type="coiled-coil region" evidence="1">
    <location>
        <begin position="352"/>
        <end position="379"/>
    </location>
</feature>
<organism evidence="3 4">
    <name type="scientific">Elasticomyces elasticus</name>
    <dbReference type="NCBI Taxonomy" id="574655"/>
    <lineage>
        <taxon>Eukaryota</taxon>
        <taxon>Fungi</taxon>
        <taxon>Dikarya</taxon>
        <taxon>Ascomycota</taxon>
        <taxon>Pezizomycotina</taxon>
        <taxon>Dothideomycetes</taxon>
        <taxon>Dothideomycetidae</taxon>
        <taxon>Mycosphaerellales</taxon>
        <taxon>Teratosphaeriaceae</taxon>
        <taxon>Elasticomyces</taxon>
    </lineage>
</organism>
<sequence>MAELGGGRASNGGSRTGGPVPVPSGTPTGIRTPRDIMRDRNTREQRRQEEQKAEEARRLAEDRRRSAERRAAAVGGQRYSQGQQYAQESGAQFDGATDRRSAGGRGSVVGAGVLGEPVSRTQEYASARPQEVQSGRVRTSSGSQAQDYASARQQEVPSGRVRASSGSQAQDYASARPQEAPSARTRTSASQAPAQPTSGARRSQQAQATPRQPSGQSAAGASSSQAQPESSQRATSSSFPHAFERWETLSSHWEGLTSYWLHKLESNTEEIKNTIPNAATLNRQITDLSAAGANLFHAVVELQRLRASSERKFQRWFFETRGDTERQQEMQASVEKQMRLERSAREEQAIKRVEAEESAAIARREVTEMRRELMISKEEARRAWEELGRRNQDALDIAESLKASRVTVIAGVQVLPISAYPGSVTGSQRPTTRDGGQSQGQGQGQIQYGGGGGGGQSSTQGAAGLASPGDDEADYYERGQGQSPTNTDPFTEQQQPAVPLHHEPGKPSLAAGTYQPYPVEDARMAVPSAATSMRGQDPTMVSPENQERFYQHGPAETFLHSAPGSSTGAPVASSTQAAPPARREDVLSEASYVGTLSEDDTEYAIDAGGNIRHDEQGRPIVFHRRPRRQSEAESVEDVGYDEEAIRHERENAARYGRNQQQSMAPPPQPVEAYYPSGSQSSQLLPEAPTVPSTSAQAMATYTPTTGGPPTSGPDYEGSGYGGWDAVQTTRHHHPTRLSDVLEEEEERSSRRTGD</sequence>
<reference evidence="3" key="1">
    <citation type="submission" date="2023-08" db="EMBL/GenBank/DDBJ databases">
        <title>Black Yeasts Isolated from many extreme environments.</title>
        <authorList>
            <person name="Coleine C."/>
            <person name="Stajich J.E."/>
            <person name="Selbmann L."/>
        </authorList>
    </citation>
    <scope>NUCLEOTIDE SEQUENCE</scope>
    <source>
        <strain evidence="3">CCFEE 5810</strain>
    </source>
</reference>
<feature type="compositionally biased region" description="Polar residues" evidence="2">
    <location>
        <begin position="184"/>
        <end position="210"/>
    </location>
</feature>
<feature type="compositionally biased region" description="Polar residues" evidence="2">
    <location>
        <begin position="563"/>
        <end position="577"/>
    </location>
</feature>
<feature type="compositionally biased region" description="Polar residues" evidence="2">
    <location>
        <begin position="78"/>
        <end position="90"/>
    </location>
</feature>
<feature type="compositionally biased region" description="Gly residues" evidence="2">
    <location>
        <begin position="437"/>
        <end position="456"/>
    </location>
</feature>
<name>A0AAN7VLQ0_9PEZI</name>
<evidence type="ECO:0000256" key="1">
    <source>
        <dbReference type="SAM" id="Coils"/>
    </source>
</evidence>
<feature type="compositionally biased region" description="Acidic residues" evidence="2">
    <location>
        <begin position="633"/>
        <end position="642"/>
    </location>
</feature>
<gene>
    <name evidence="3" type="ORF">LTR97_011215</name>
</gene>